<evidence type="ECO:0000256" key="2">
    <source>
        <dbReference type="HAMAP-Rule" id="MF_00518"/>
    </source>
</evidence>
<reference evidence="3" key="2">
    <citation type="submission" date="2009-12" db="EMBL/GenBank/DDBJ databases">
        <authorList>
            <person name="Madupu R."/>
            <person name="Durkin A.S."/>
            <person name="Torralba M."/>
            <person name="Methe B."/>
            <person name="Sutton G.G."/>
            <person name="Strausberg R.L."/>
            <person name="Nelson K.E."/>
        </authorList>
    </citation>
    <scope>NUCLEOTIDE SEQUENCE</scope>
    <source>
        <strain evidence="3">28L</strain>
    </source>
</reference>
<dbReference type="NCBIfam" id="TIGR00256">
    <property type="entry name" value="D-aminoacyl-tRNA deacylase"/>
    <property type="match status" value="1"/>
</dbReference>
<dbReference type="AlphaFoldDB" id="D3LVQ9"/>
<proteinExistence type="inferred from homology"/>
<dbReference type="Pfam" id="PF02580">
    <property type="entry name" value="Tyr_Deacylase"/>
    <property type="match status" value="1"/>
</dbReference>
<dbReference type="EC" id="3.1.1.-" evidence="2"/>
<dbReference type="EMBL" id="ADGP01000021">
    <property type="protein sequence ID" value="EFD93712.1"/>
    <property type="molecule type" value="Genomic_DNA"/>
</dbReference>
<dbReference type="eggNOG" id="COG1490">
    <property type="taxonomic scope" value="Bacteria"/>
</dbReference>
<dbReference type="GO" id="GO:0019478">
    <property type="term" value="P:D-amino acid catabolic process"/>
    <property type="evidence" value="ECO:0007669"/>
    <property type="project" value="UniProtKB-UniRule"/>
</dbReference>
<name>D3LVQ9_9FIRM</name>
<protein>
    <recommendedName>
        <fullName evidence="2">D-aminoacyl-tRNA deacylase</fullName>
        <shortName evidence="2">DTD</shortName>
        <ecNumber evidence="2">3.1.1.96</ecNumber>
    </recommendedName>
    <alternativeName>
        <fullName evidence="2">Gly-tRNA(Ala) deacylase</fullName>
        <ecNumber evidence="2">3.1.1.-</ecNumber>
    </alternativeName>
</protein>
<evidence type="ECO:0000313" key="4">
    <source>
        <dbReference type="EMBL" id="EGL42119.1"/>
    </source>
</evidence>
<keyword evidence="2" id="KW-0694">RNA-binding</keyword>
<dbReference type="SUPFAM" id="SSF69500">
    <property type="entry name" value="DTD-like"/>
    <property type="match status" value="1"/>
</dbReference>
<comment type="function">
    <text evidence="2">An aminoacyl-tRNA editing enzyme that deacylates mischarged D-aminoacyl-tRNAs. Also deacylates mischarged glycyl-tRNA(Ala), protecting cells against glycine mischarging by AlaRS. Acts via tRNA-based rather than protein-based catalysis; rejects L-amino acids rather than detecting D-amino acids in the active site. By recycling D-aminoacyl-tRNA to D-amino acids and free tRNA molecules, this enzyme counteracts the toxicity associated with the formation of D-aminoacyl-tRNA entities in vivo and helps enforce protein L-homochirality.</text>
</comment>
<reference evidence="4 6" key="3">
    <citation type="submission" date="2011-04" db="EMBL/GenBank/DDBJ databases">
        <authorList>
            <person name="Harkins D.M."/>
            <person name="Madupu R."/>
            <person name="Durkin A.S."/>
            <person name="Torralba M."/>
            <person name="Methe B."/>
            <person name="Sutton G.G."/>
            <person name="Nelson K.E."/>
        </authorList>
    </citation>
    <scope>NUCLEOTIDE SEQUENCE [LARGE SCALE GENOMIC DNA]</scope>
    <source>
        <strain evidence="4 6">UPII 199-6</strain>
    </source>
</reference>
<sequence length="149" mass="16051">MRAVVQRTATASVTSEGVQTGSIGKGLTVLLGIAPDDGEKDLQYIVDKLIHMRIFEDAAGKMNCSVQDVGGSLLVVSQFTLYGDLRHGRRPGFTAAASPEMADRWYNNVVEALRATGIPVETGRFQTHMVVSLENDGPVTILLDSKKGF</sequence>
<feature type="short sequence motif" description="Gly-cisPro motif, important for rejection of L-amino acids" evidence="2">
    <location>
        <begin position="137"/>
        <end position="138"/>
    </location>
</feature>
<dbReference type="GO" id="GO:0000049">
    <property type="term" value="F:tRNA binding"/>
    <property type="evidence" value="ECO:0007669"/>
    <property type="project" value="UniProtKB-UniRule"/>
</dbReference>
<dbReference type="FunFam" id="3.50.80.10:FF:000001">
    <property type="entry name" value="D-aminoacyl-tRNA deacylase"/>
    <property type="match status" value="1"/>
</dbReference>
<comment type="subcellular location">
    <subcellularLocation>
        <location evidence="2">Cytoplasm</location>
    </subcellularLocation>
</comment>
<reference evidence="5" key="1">
    <citation type="submission" date="2009-12" db="EMBL/GenBank/DDBJ databases">
        <title>Sequence of Clostridiales genomosp. BVAB3 str. UPII9-5.</title>
        <authorList>
            <person name="Madupu R."/>
            <person name="Durkin A.S."/>
            <person name="Torralba M."/>
            <person name="Methe B."/>
            <person name="Sutton G.G."/>
            <person name="Strausberg R.L."/>
            <person name="Nelson K.E."/>
        </authorList>
    </citation>
    <scope>NUCLEOTIDE SEQUENCE [LARGE SCALE GENOMIC DNA]</scope>
    <source>
        <strain evidence="5">28L</strain>
    </source>
</reference>
<dbReference type="RefSeq" id="WP_007390580.1">
    <property type="nucleotide sequence ID" value="NZ_ADGP01000021.1"/>
</dbReference>
<dbReference type="Proteomes" id="UP000004018">
    <property type="component" value="Unassembled WGS sequence"/>
</dbReference>
<keyword evidence="6" id="KW-1185">Reference proteome</keyword>
<dbReference type="GO" id="GO:0106026">
    <property type="term" value="F:Gly-tRNA(Ala) deacylase activity"/>
    <property type="evidence" value="ECO:0007669"/>
    <property type="project" value="UniProtKB-UniRule"/>
</dbReference>
<dbReference type="PANTHER" id="PTHR10472">
    <property type="entry name" value="D-TYROSYL-TRNA TYR DEACYLASE"/>
    <property type="match status" value="1"/>
</dbReference>
<dbReference type="GO" id="GO:0051500">
    <property type="term" value="F:D-tyrosyl-tRNA(Tyr) deacylase activity"/>
    <property type="evidence" value="ECO:0007669"/>
    <property type="project" value="TreeGrafter"/>
</dbReference>
<keyword evidence="2 3" id="KW-0378">Hydrolase</keyword>
<dbReference type="CDD" id="cd00563">
    <property type="entry name" value="Dtyr_deacylase"/>
    <property type="match status" value="1"/>
</dbReference>
<dbReference type="InterPro" id="IPR023509">
    <property type="entry name" value="DTD-like_sf"/>
</dbReference>
<dbReference type="EC" id="3.1.1.96" evidence="2"/>
<dbReference type="EMBL" id="AFIJ01000007">
    <property type="protein sequence ID" value="EGL42119.1"/>
    <property type="molecule type" value="Genomic_DNA"/>
</dbReference>
<evidence type="ECO:0000313" key="5">
    <source>
        <dbReference type="Proteomes" id="UP000003242"/>
    </source>
</evidence>
<comment type="domain">
    <text evidence="2">A Gly-cisPro motif from one monomer fits into the active site of the other monomer to allow specific chiral rejection of L-amino acids.</text>
</comment>
<gene>
    <name evidence="2 3" type="primary">dtd</name>
    <name evidence="3" type="ORF">HMPREF0889_1066</name>
    <name evidence="4" type="ORF">HMPREF1039_0241</name>
</gene>
<evidence type="ECO:0000256" key="1">
    <source>
        <dbReference type="ARBA" id="ARBA00009673"/>
    </source>
</evidence>
<comment type="similarity">
    <text evidence="1 2">Belongs to the DTD family.</text>
</comment>
<dbReference type="STRING" id="699218.HMPREF0889_1066"/>
<dbReference type="HAMAP" id="MF_00518">
    <property type="entry name" value="Deacylase_Dtd"/>
    <property type="match status" value="1"/>
</dbReference>
<keyword evidence="2" id="KW-0820">tRNA-binding</keyword>
<dbReference type="Proteomes" id="UP000003242">
    <property type="component" value="Unassembled WGS sequence"/>
</dbReference>
<comment type="catalytic activity">
    <reaction evidence="2">
        <text>glycyl-tRNA(Ala) + H2O = tRNA(Ala) + glycine + H(+)</text>
        <dbReference type="Rhea" id="RHEA:53744"/>
        <dbReference type="Rhea" id="RHEA-COMP:9657"/>
        <dbReference type="Rhea" id="RHEA-COMP:13640"/>
        <dbReference type="ChEBI" id="CHEBI:15377"/>
        <dbReference type="ChEBI" id="CHEBI:15378"/>
        <dbReference type="ChEBI" id="CHEBI:57305"/>
        <dbReference type="ChEBI" id="CHEBI:78442"/>
        <dbReference type="ChEBI" id="CHEBI:78522"/>
    </reaction>
</comment>
<organism evidence="3 5">
    <name type="scientific">Megasphaera lornae</name>
    <dbReference type="NCBI Taxonomy" id="1000568"/>
    <lineage>
        <taxon>Bacteria</taxon>
        <taxon>Bacillati</taxon>
        <taxon>Bacillota</taxon>
        <taxon>Negativicutes</taxon>
        <taxon>Veillonellales</taxon>
        <taxon>Veillonellaceae</taxon>
        <taxon>Megasphaera</taxon>
    </lineage>
</organism>
<dbReference type="Gene3D" id="3.50.80.10">
    <property type="entry name" value="D-tyrosyl-tRNA(Tyr) deacylase"/>
    <property type="match status" value="1"/>
</dbReference>
<dbReference type="GO" id="GO:0043908">
    <property type="term" value="F:Ser(Gly)-tRNA(Ala) hydrolase activity"/>
    <property type="evidence" value="ECO:0007669"/>
    <property type="project" value="UniProtKB-UniRule"/>
</dbReference>
<dbReference type="GO" id="GO:0005737">
    <property type="term" value="C:cytoplasm"/>
    <property type="evidence" value="ECO:0007669"/>
    <property type="project" value="UniProtKB-SubCell"/>
</dbReference>
<dbReference type="PANTHER" id="PTHR10472:SF5">
    <property type="entry name" value="D-AMINOACYL-TRNA DEACYLASE 1"/>
    <property type="match status" value="1"/>
</dbReference>
<evidence type="ECO:0000313" key="3">
    <source>
        <dbReference type="EMBL" id="EFD93712.1"/>
    </source>
</evidence>
<dbReference type="InterPro" id="IPR003732">
    <property type="entry name" value="Daa-tRNA_deacyls_DTD"/>
</dbReference>
<comment type="subunit">
    <text evidence="2">Homodimer.</text>
</comment>
<accession>D3LVQ9</accession>
<dbReference type="OrthoDB" id="9801395at2"/>
<evidence type="ECO:0000313" key="6">
    <source>
        <dbReference type="Proteomes" id="UP000004018"/>
    </source>
</evidence>
<comment type="catalytic activity">
    <reaction evidence="2">
        <text>a D-aminoacyl-tRNA + H2O = a tRNA + a D-alpha-amino acid + H(+)</text>
        <dbReference type="Rhea" id="RHEA:13953"/>
        <dbReference type="Rhea" id="RHEA-COMP:10123"/>
        <dbReference type="Rhea" id="RHEA-COMP:10124"/>
        <dbReference type="ChEBI" id="CHEBI:15377"/>
        <dbReference type="ChEBI" id="CHEBI:15378"/>
        <dbReference type="ChEBI" id="CHEBI:59871"/>
        <dbReference type="ChEBI" id="CHEBI:78442"/>
        <dbReference type="ChEBI" id="CHEBI:79333"/>
        <dbReference type="EC" id="3.1.1.96"/>
    </reaction>
</comment>
<comment type="caution">
    <text evidence="3">The sequence shown here is derived from an EMBL/GenBank/DDBJ whole genome shotgun (WGS) entry which is preliminary data.</text>
</comment>
<keyword evidence="2" id="KW-0963">Cytoplasm</keyword>